<sequence>MRIMGKITVGIIANPESGRDIRRLIAHASVFDNMEKVNIVKRLLLIMQELGVEKVLAMPETFGIVPAALHAIGEHVVMEVEMLPIKVFGDWRDTLKATELMKDKVNVIIVIGGDGTNRVVAKASGDIPIMPISTGTNNVFPYMIEATIAGATVSAIATGMVKPEEGTYKTKRIELYEDGRLKDIALIDAAATLHSFKGSKAVWKPEYLREIVASVSSPYNIGLSSIPGILKEITEQDDLGIYVELGGERGIKAPIAPGVFRAIKVKETKILELNEEVELKTSPSLLALDGERETEMKGRITAKITRNGPRVIDYKKTLKLAAERGFFDG</sequence>
<dbReference type="InterPro" id="IPR016064">
    <property type="entry name" value="NAD/diacylglycerol_kinase_sf"/>
</dbReference>
<dbReference type="GO" id="GO:0006741">
    <property type="term" value="P:NADP+ biosynthetic process"/>
    <property type="evidence" value="ECO:0007669"/>
    <property type="project" value="InterPro"/>
</dbReference>
<name>C6A4Z9_THESM</name>
<protein>
    <submittedName>
        <fullName evidence="1">ATP-NAD/AcoX kinase</fullName>
    </submittedName>
</protein>
<accession>C6A4Z9</accession>
<dbReference type="GO" id="GO:0003951">
    <property type="term" value="F:NAD+ kinase activity"/>
    <property type="evidence" value="ECO:0007669"/>
    <property type="project" value="InterPro"/>
</dbReference>
<organism evidence="1 2">
    <name type="scientific">Thermococcus sibiricus (strain DSM 12597 / MM 739)</name>
    <dbReference type="NCBI Taxonomy" id="604354"/>
    <lineage>
        <taxon>Archaea</taxon>
        <taxon>Methanobacteriati</taxon>
        <taxon>Methanobacteriota</taxon>
        <taxon>Thermococci</taxon>
        <taxon>Thermococcales</taxon>
        <taxon>Thermococcaceae</taxon>
        <taxon>Thermococcus</taxon>
    </lineage>
</organism>
<dbReference type="eggNOG" id="arCOG10655">
    <property type="taxonomic scope" value="Archaea"/>
</dbReference>
<dbReference type="PANTHER" id="PTHR40697:SF3">
    <property type="entry name" value="ACETOIN CATABOLISM PROTEIN X"/>
    <property type="match status" value="1"/>
</dbReference>
<dbReference type="GeneID" id="8096653"/>
<keyword evidence="2" id="KW-1185">Reference proteome</keyword>
<dbReference type="EMBL" id="CP001463">
    <property type="protein sequence ID" value="ACS90694.1"/>
    <property type="molecule type" value="Genomic_DNA"/>
</dbReference>
<dbReference type="PIRSF" id="PIRSF018567">
    <property type="entry name" value="AcoX"/>
    <property type="match status" value="1"/>
</dbReference>
<dbReference type="AlphaFoldDB" id="C6A4Z9"/>
<dbReference type="KEGG" id="tsi:TSIB_1643"/>
<keyword evidence="1" id="KW-0808">Transferase</keyword>
<dbReference type="STRING" id="604354.TSIB_1643"/>
<keyword evidence="1" id="KW-0418">Kinase</keyword>
<evidence type="ECO:0000313" key="2">
    <source>
        <dbReference type="Proteomes" id="UP000009079"/>
    </source>
</evidence>
<dbReference type="HOGENOM" id="CLU_786821_0_0_2"/>
<dbReference type="SUPFAM" id="SSF111331">
    <property type="entry name" value="NAD kinase/diacylglycerol kinase-like"/>
    <property type="match status" value="1"/>
</dbReference>
<dbReference type="InterPro" id="IPR017438">
    <property type="entry name" value="ATP-NAD_kinase_N"/>
</dbReference>
<dbReference type="PANTHER" id="PTHR40697">
    <property type="entry name" value="ACETOIN CATABOLISM PROTEIN X"/>
    <property type="match status" value="1"/>
</dbReference>
<gene>
    <name evidence="1" type="ordered locus">TSIB_1643</name>
</gene>
<dbReference type="InterPro" id="IPR039065">
    <property type="entry name" value="AcoX-like"/>
</dbReference>
<dbReference type="InterPro" id="IPR011391">
    <property type="entry name" value="AcoX_kinase"/>
</dbReference>
<dbReference type="RefSeq" id="WP_015849910.1">
    <property type="nucleotide sequence ID" value="NC_012883.1"/>
</dbReference>
<reference evidence="1 2" key="1">
    <citation type="journal article" date="2009" name="Appl. Environ. Microbiol.">
        <title>Metabolic versatility and indigenous origin of the archaeon Thermococcus sibiricus, isolated from a siberian oil reservoir, as revealed by genome analysis.</title>
        <authorList>
            <person name="Mardanov A.V."/>
            <person name="Ravin N.V."/>
            <person name="Svetlitchnyi V.A."/>
            <person name="Beletsky A.V."/>
            <person name="Miroshnichenko M.L."/>
            <person name="Bonch-Osmolovskaya E.A."/>
            <person name="Skryabin K.G."/>
        </authorList>
    </citation>
    <scope>NUCLEOTIDE SEQUENCE [LARGE SCALE GENOMIC DNA]</scope>
    <source>
        <strain evidence="2">DSM 12597 / MM 739</strain>
    </source>
</reference>
<dbReference type="Gene3D" id="3.40.50.10330">
    <property type="entry name" value="Probable inorganic polyphosphate/atp-NAD kinase, domain 1"/>
    <property type="match status" value="1"/>
</dbReference>
<evidence type="ECO:0000313" key="1">
    <source>
        <dbReference type="EMBL" id="ACS90694.1"/>
    </source>
</evidence>
<dbReference type="Pfam" id="PF01513">
    <property type="entry name" value="NAD_kinase"/>
    <property type="match status" value="1"/>
</dbReference>
<dbReference type="Proteomes" id="UP000009079">
    <property type="component" value="Chromosome"/>
</dbReference>
<proteinExistence type="predicted"/>
<dbReference type="InterPro" id="IPR002504">
    <property type="entry name" value="NADK"/>
</dbReference>